<evidence type="ECO:0000256" key="1">
    <source>
        <dbReference type="SAM" id="MobiDB-lite"/>
    </source>
</evidence>
<dbReference type="EMBL" id="OZ034824">
    <property type="protein sequence ID" value="CAL1673760.1"/>
    <property type="molecule type" value="Genomic_DNA"/>
</dbReference>
<evidence type="ECO:0000313" key="3">
    <source>
        <dbReference type="Proteomes" id="UP001497644"/>
    </source>
</evidence>
<gene>
    <name evidence="2" type="ORF">LPLAT_LOCUS574</name>
</gene>
<keyword evidence="3" id="KW-1185">Reference proteome</keyword>
<feature type="region of interest" description="Disordered" evidence="1">
    <location>
        <begin position="1"/>
        <end position="72"/>
    </location>
</feature>
<protein>
    <submittedName>
        <fullName evidence="2">Uncharacterized protein</fullName>
    </submittedName>
</protein>
<name>A0AAV2N280_9HYME</name>
<evidence type="ECO:0000313" key="2">
    <source>
        <dbReference type="EMBL" id="CAL1673760.1"/>
    </source>
</evidence>
<reference evidence="2 3" key="1">
    <citation type="submission" date="2024-04" db="EMBL/GenBank/DDBJ databases">
        <authorList>
            <consortium name="Molecular Ecology Group"/>
        </authorList>
    </citation>
    <scope>NUCLEOTIDE SEQUENCE [LARGE SCALE GENOMIC DNA]</scope>
</reference>
<accession>A0AAV2N280</accession>
<proteinExistence type="predicted"/>
<dbReference type="AlphaFoldDB" id="A0AAV2N280"/>
<dbReference type="Proteomes" id="UP001497644">
    <property type="component" value="Chromosome 1"/>
</dbReference>
<feature type="compositionally biased region" description="Basic and acidic residues" evidence="1">
    <location>
        <begin position="60"/>
        <end position="72"/>
    </location>
</feature>
<feature type="compositionally biased region" description="Basic and acidic residues" evidence="1">
    <location>
        <begin position="32"/>
        <end position="53"/>
    </location>
</feature>
<organism evidence="2 3">
    <name type="scientific">Lasius platythorax</name>
    <dbReference type="NCBI Taxonomy" id="488582"/>
    <lineage>
        <taxon>Eukaryota</taxon>
        <taxon>Metazoa</taxon>
        <taxon>Ecdysozoa</taxon>
        <taxon>Arthropoda</taxon>
        <taxon>Hexapoda</taxon>
        <taxon>Insecta</taxon>
        <taxon>Pterygota</taxon>
        <taxon>Neoptera</taxon>
        <taxon>Endopterygota</taxon>
        <taxon>Hymenoptera</taxon>
        <taxon>Apocrita</taxon>
        <taxon>Aculeata</taxon>
        <taxon>Formicoidea</taxon>
        <taxon>Formicidae</taxon>
        <taxon>Formicinae</taxon>
        <taxon>Lasius</taxon>
        <taxon>Lasius</taxon>
    </lineage>
</organism>
<feature type="compositionally biased region" description="Basic and acidic residues" evidence="1">
    <location>
        <begin position="16"/>
        <end position="25"/>
    </location>
</feature>
<sequence length="72" mass="8545">MQNRVLAVTDEPSELLEQHPRDRHPWYGNVPRIREQESAESETQRIHETDKKRALPIMENDDRSIERRDAAP</sequence>